<dbReference type="AlphaFoldDB" id="A0AAN8JYX5"/>
<dbReference type="EMBL" id="JAZGQO010000006">
    <property type="protein sequence ID" value="KAK6186436.1"/>
    <property type="molecule type" value="Genomic_DNA"/>
</dbReference>
<dbReference type="Pfam" id="PF02214">
    <property type="entry name" value="BTB_2"/>
    <property type="match status" value="1"/>
</dbReference>
<feature type="domain" description="BTB" evidence="1">
    <location>
        <begin position="234"/>
        <end position="343"/>
    </location>
</feature>
<dbReference type="InterPro" id="IPR045068">
    <property type="entry name" value="BACURD1-3"/>
</dbReference>
<dbReference type="CDD" id="cd18316">
    <property type="entry name" value="BTB_POZ_KCTD-like"/>
    <property type="match status" value="1"/>
</dbReference>
<evidence type="ECO:0000313" key="2">
    <source>
        <dbReference type="EMBL" id="KAK6186436.1"/>
    </source>
</evidence>
<dbReference type="GO" id="GO:0051260">
    <property type="term" value="P:protein homooligomerization"/>
    <property type="evidence" value="ECO:0007669"/>
    <property type="project" value="InterPro"/>
</dbReference>
<name>A0AAN8JYX5_PATCE</name>
<dbReference type="PANTHER" id="PTHR11145">
    <property type="entry name" value="BTB/POZ DOMAIN-CONTAINING ADAPTER FOR CUL3-MEDIATED RHOA DEGRADATION PROTEIN FAMILY MEMBER"/>
    <property type="match status" value="1"/>
</dbReference>
<dbReference type="InterPro" id="IPR003131">
    <property type="entry name" value="T1-type_BTB"/>
</dbReference>
<dbReference type="SMART" id="SM00225">
    <property type="entry name" value="BTB"/>
    <property type="match status" value="1"/>
</dbReference>
<comment type="caution">
    <text evidence="2">The sequence shown here is derived from an EMBL/GenBank/DDBJ whole genome shotgun (WGS) entry which is preliminary data.</text>
</comment>
<organism evidence="2 3">
    <name type="scientific">Patella caerulea</name>
    <name type="common">Rayed Mediterranean limpet</name>
    <dbReference type="NCBI Taxonomy" id="87958"/>
    <lineage>
        <taxon>Eukaryota</taxon>
        <taxon>Metazoa</taxon>
        <taxon>Spiralia</taxon>
        <taxon>Lophotrochozoa</taxon>
        <taxon>Mollusca</taxon>
        <taxon>Gastropoda</taxon>
        <taxon>Patellogastropoda</taxon>
        <taxon>Patelloidea</taxon>
        <taxon>Patellidae</taxon>
        <taxon>Patella</taxon>
    </lineage>
</organism>
<reference evidence="2 3" key="1">
    <citation type="submission" date="2024-01" db="EMBL/GenBank/DDBJ databases">
        <title>The genome of the rayed Mediterranean limpet Patella caerulea (Linnaeus, 1758).</title>
        <authorList>
            <person name="Anh-Thu Weber A."/>
            <person name="Halstead-Nussloch G."/>
        </authorList>
    </citation>
    <scope>NUCLEOTIDE SEQUENCE [LARGE SCALE GENOMIC DNA]</scope>
    <source>
        <strain evidence="2">AATW-2023a</strain>
        <tissue evidence="2">Whole specimen</tissue>
    </source>
</reference>
<dbReference type="PANTHER" id="PTHR11145:SF8">
    <property type="entry name" value="RE57120P"/>
    <property type="match status" value="1"/>
</dbReference>
<dbReference type="Proteomes" id="UP001347796">
    <property type="component" value="Unassembled WGS sequence"/>
</dbReference>
<dbReference type="InterPro" id="IPR011333">
    <property type="entry name" value="SKP1/BTB/POZ_sf"/>
</dbReference>
<evidence type="ECO:0000259" key="1">
    <source>
        <dbReference type="SMART" id="SM00225"/>
    </source>
</evidence>
<dbReference type="Gene3D" id="3.30.710.10">
    <property type="entry name" value="Potassium Channel Kv1.1, Chain A"/>
    <property type="match status" value="1"/>
</dbReference>
<sequence length="343" mass="38192">MMSLLQAYQIRCLQIMPPNQNHYLHLIVIALCFRKPLSQNAKKKDIEQPQFSSPKLNKKTTNTKIQSYGLDVELDDYPLIFPHSMSPAINQTSSIIPTAASLTSNPPSSIVPAATSLHINQPISPVPATPMPALQLPSFISPLPVSPVILPTNNVELDLHPLGSPISSVSANTTINDEECIQYTAEPVAQIINTKQNIVRPSVPVITLKPSSTQVPEIDELDLQLQQMSLNQNTRILLNVGGVKFEITCETLSADPKSLLARMVSRGSPFKPYKVGEVYCYFIDRDPQHFRVIINFLRSIGGKYPSSRFLPNNSIILEEILCEAAFYRLDGLKRLIHNKLNEY</sequence>
<keyword evidence="3" id="KW-1185">Reference proteome</keyword>
<gene>
    <name evidence="2" type="ORF">SNE40_008474</name>
</gene>
<dbReference type="InterPro" id="IPR000210">
    <property type="entry name" value="BTB/POZ_dom"/>
</dbReference>
<proteinExistence type="predicted"/>
<dbReference type="SUPFAM" id="SSF54695">
    <property type="entry name" value="POZ domain"/>
    <property type="match status" value="1"/>
</dbReference>
<accession>A0AAN8JYX5</accession>
<protein>
    <recommendedName>
        <fullName evidence="1">BTB domain-containing protein</fullName>
    </recommendedName>
</protein>
<evidence type="ECO:0000313" key="3">
    <source>
        <dbReference type="Proteomes" id="UP001347796"/>
    </source>
</evidence>